<dbReference type="KEGG" id="ble:BleG1_2450"/>
<keyword evidence="1" id="KW-1133">Transmembrane helix</keyword>
<keyword evidence="1" id="KW-0812">Transmembrane</keyword>
<protein>
    <submittedName>
        <fullName evidence="2">Stage III sporulation protein AH</fullName>
    </submittedName>
</protein>
<dbReference type="AlphaFoldDB" id="A0A060LUT7"/>
<dbReference type="STRING" id="1246626.BleG1_2450"/>
<keyword evidence="3" id="KW-1185">Reference proteome</keyword>
<dbReference type="InterPro" id="IPR024232">
    <property type="entry name" value="SpoIIIAH"/>
</dbReference>
<dbReference type="PATRIC" id="fig|1246626.3.peg.2449"/>
<dbReference type="Pfam" id="PF12685">
    <property type="entry name" value="SpoIIIAH"/>
    <property type="match status" value="1"/>
</dbReference>
<gene>
    <name evidence="2" type="ORF">BleG1_2450</name>
</gene>
<dbReference type="InterPro" id="IPR038503">
    <property type="entry name" value="SpoIIIAH_sf"/>
</dbReference>
<feature type="transmembrane region" description="Helical" evidence="1">
    <location>
        <begin position="7"/>
        <end position="26"/>
    </location>
</feature>
<sequence length="180" mass="19940">MVLKKQTVWLLTMLSLMLVLGTYYVLNDSGEEATSNNILDEAEQVLDGMNEEDANEELLSQVSGSDTMTEARLKREEVRLKEAEEVSREAASSETTAEEKVAANDRALEVLAVTDVEEQLEELIKEIGYSDALVQTGENKIEILVEADALSKTEALAIMSLAREELSLSDQDQVYVKHGE</sequence>
<dbReference type="HOGENOM" id="CLU_105396_0_0_9"/>
<evidence type="ECO:0000256" key="1">
    <source>
        <dbReference type="SAM" id="Phobius"/>
    </source>
</evidence>
<reference evidence="2 3" key="1">
    <citation type="journal article" date="2014" name="Gene">
        <title>A comparative genomic analysis of the alkalitolerant soil bacterium Bacillus lehensis G1.</title>
        <authorList>
            <person name="Noor Y.M."/>
            <person name="Samsulrizal N.H."/>
            <person name="Jema'on N.A."/>
            <person name="Low K.O."/>
            <person name="Ramli A.N."/>
            <person name="Alias N.I."/>
            <person name="Damis S.I."/>
            <person name="Fuzi S.F."/>
            <person name="Isa M.N."/>
            <person name="Murad A.M."/>
            <person name="Raih M.F."/>
            <person name="Bakar F.D."/>
            <person name="Najimudin N."/>
            <person name="Mahadi N.M."/>
            <person name="Illias R.M."/>
        </authorList>
    </citation>
    <scope>NUCLEOTIDE SEQUENCE [LARGE SCALE GENOMIC DNA]</scope>
    <source>
        <strain evidence="2 3">G1</strain>
    </source>
</reference>
<organism evidence="2 3">
    <name type="scientific">Shouchella lehensis G1</name>
    <dbReference type="NCBI Taxonomy" id="1246626"/>
    <lineage>
        <taxon>Bacteria</taxon>
        <taxon>Bacillati</taxon>
        <taxon>Bacillota</taxon>
        <taxon>Bacilli</taxon>
        <taxon>Bacillales</taxon>
        <taxon>Bacillaceae</taxon>
        <taxon>Shouchella</taxon>
    </lineage>
</organism>
<evidence type="ECO:0000313" key="3">
    <source>
        <dbReference type="Proteomes" id="UP000027142"/>
    </source>
</evidence>
<dbReference type="Gene3D" id="1.10.287.4300">
    <property type="entry name" value="Stage III sporulation protein AH-like"/>
    <property type="match status" value="1"/>
</dbReference>
<proteinExistence type="predicted"/>
<dbReference type="eggNOG" id="ENOG5030IKQ">
    <property type="taxonomic scope" value="Bacteria"/>
</dbReference>
<evidence type="ECO:0000313" key="2">
    <source>
        <dbReference type="EMBL" id="AIC95026.1"/>
    </source>
</evidence>
<dbReference type="EMBL" id="CP003923">
    <property type="protein sequence ID" value="AIC95026.1"/>
    <property type="molecule type" value="Genomic_DNA"/>
</dbReference>
<dbReference type="Proteomes" id="UP000027142">
    <property type="component" value="Chromosome"/>
</dbReference>
<dbReference type="RefSeq" id="WP_038481268.1">
    <property type="nucleotide sequence ID" value="NZ_CP003923.1"/>
</dbReference>
<dbReference type="OrthoDB" id="2939102at2"/>
<keyword evidence="1" id="KW-0472">Membrane</keyword>
<accession>A0A060LUT7</accession>
<name>A0A060LUT7_9BACI</name>